<dbReference type="Proteomes" id="UP000631034">
    <property type="component" value="Unassembled WGS sequence"/>
</dbReference>
<comment type="caution">
    <text evidence="3">The sequence shown here is derived from an EMBL/GenBank/DDBJ whole genome shotgun (WGS) entry which is preliminary data.</text>
</comment>
<gene>
    <name evidence="3" type="primary">pgaD</name>
    <name evidence="3" type="ORF">IHV25_04255</name>
</gene>
<evidence type="ECO:0000313" key="4">
    <source>
        <dbReference type="Proteomes" id="UP000631034"/>
    </source>
</evidence>
<feature type="transmembrane region" description="Helical" evidence="2">
    <location>
        <begin position="62"/>
        <end position="84"/>
    </location>
</feature>
<proteinExistence type="predicted"/>
<organism evidence="3 4">
    <name type="scientific">Phaeovibrio sulfidiphilus</name>
    <dbReference type="NCBI Taxonomy" id="1220600"/>
    <lineage>
        <taxon>Bacteria</taxon>
        <taxon>Pseudomonadati</taxon>
        <taxon>Pseudomonadota</taxon>
        <taxon>Alphaproteobacteria</taxon>
        <taxon>Rhodospirillales</taxon>
        <taxon>Rhodospirillaceae</taxon>
        <taxon>Phaeovibrio</taxon>
    </lineage>
</organism>
<feature type="region of interest" description="Disordered" evidence="1">
    <location>
        <begin position="327"/>
        <end position="425"/>
    </location>
</feature>
<dbReference type="GO" id="GO:0043709">
    <property type="term" value="P:cell adhesion involved in single-species biofilm formation"/>
    <property type="evidence" value="ECO:0007669"/>
    <property type="project" value="InterPro"/>
</dbReference>
<feature type="compositionally biased region" description="Pro residues" evidence="1">
    <location>
        <begin position="350"/>
        <end position="371"/>
    </location>
</feature>
<keyword evidence="4" id="KW-1185">Reference proteome</keyword>
<dbReference type="RefSeq" id="WP_192533859.1">
    <property type="nucleotide sequence ID" value="NZ_JACZHT010000002.1"/>
</dbReference>
<evidence type="ECO:0000256" key="2">
    <source>
        <dbReference type="SAM" id="Phobius"/>
    </source>
</evidence>
<sequence length="425" mass="42683">MSTHPLLIVEPRRSLVIRDMLLTVLAWLLFGYLFWRGVIFTLESEPTVGPRPLAAVFLHDLTLISFYVLVCLFNGAVLILWAKYNQFRGRVEKRRRRDDLSPEELSRSFHVPLETLSMLPMFQVVTIHNDARGGFAFAEVGNRLHRMAAPDEAAGALAAAPLVVGVSGMPPSVAASAVTPDPALAATASVPPVAASAAALAPSSDSEAPVPASAGAGAAVTAVGPPPVAPARAGTEAVPPRILPSGALPPGVLPPEMPGSGRGSPEPRGGAGIRGAEPPAEAILLSAPRAGPPPVPRSPPGAAPHPEPLLPSASRVDMIGPVVAPVGGAAGSEAFSGPPVFPPDSMIGPVVPPELPPGAVPGVPEVPPVPSGAPAGTSEAGAGRGAASDPSSRGLQGPIGKRRSNDPSSGSGSEGSGGAPAPPPG</sequence>
<evidence type="ECO:0000313" key="3">
    <source>
        <dbReference type="EMBL" id="MBE1236860.1"/>
    </source>
</evidence>
<feature type="compositionally biased region" description="Pro residues" evidence="1">
    <location>
        <begin position="290"/>
        <end position="309"/>
    </location>
</feature>
<dbReference type="Pfam" id="PF13994">
    <property type="entry name" value="PgaD"/>
    <property type="match status" value="1"/>
</dbReference>
<keyword evidence="2" id="KW-0812">Transmembrane</keyword>
<keyword evidence="2" id="KW-1133">Transmembrane helix</keyword>
<protein>
    <submittedName>
        <fullName evidence="3">Poly-beta-1,6-N-acetyl-D-glucosamine biosynthesis protein PgaD</fullName>
    </submittedName>
</protein>
<dbReference type="NCBIfam" id="TIGR03940">
    <property type="entry name" value="PGA_PgaD"/>
    <property type="match status" value="1"/>
</dbReference>
<dbReference type="AlphaFoldDB" id="A0A8J6YLZ1"/>
<keyword evidence="2" id="KW-0472">Membrane</keyword>
<accession>A0A8J6YLZ1</accession>
<feature type="region of interest" description="Disordered" evidence="1">
    <location>
        <begin position="231"/>
        <end position="314"/>
    </location>
</feature>
<dbReference type="InterPro" id="IPR023829">
    <property type="entry name" value="PGA_PgaD"/>
</dbReference>
<feature type="transmembrane region" description="Helical" evidence="2">
    <location>
        <begin position="21"/>
        <end position="42"/>
    </location>
</feature>
<name>A0A8J6YLZ1_9PROT</name>
<evidence type="ECO:0000256" key="1">
    <source>
        <dbReference type="SAM" id="MobiDB-lite"/>
    </source>
</evidence>
<dbReference type="EMBL" id="JACZHT010000002">
    <property type="protein sequence ID" value="MBE1236860.1"/>
    <property type="molecule type" value="Genomic_DNA"/>
</dbReference>
<reference evidence="3" key="1">
    <citation type="submission" date="2020-10" db="EMBL/GenBank/DDBJ databases">
        <title>Genome sequence of the unusual species of purple photosynthetic bacteria, Phaeovibrio sulfidiphilus DSM 23193, type strain.</title>
        <authorList>
            <person name="Kyndt J.A."/>
            <person name="Meyer T.E."/>
        </authorList>
    </citation>
    <scope>NUCLEOTIDE SEQUENCE</scope>
    <source>
        <strain evidence="3">DSM 23193</strain>
    </source>
</reference>